<name>A0ABT1QTN1_9GAMM</name>
<evidence type="ECO:0000256" key="2">
    <source>
        <dbReference type="ARBA" id="ARBA00022490"/>
    </source>
</evidence>
<dbReference type="InterPro" id="IPR029058">
    <property type="entry name" value="AB_hydrolase_fold"/>
</dbReference>
<reference evidence="7" key="1">
    <citation type="submission" date="2022-07" db="EMBL/GenBank/DDBJ databases">
        <title>Tahibacter sp., a new gammaproteobacterium isolated from the silt sample collected at pig farm.</title>
        <authorList>
            <person name="Chen H."/>
        </authorList>
    </citation>
    <scope>NUCLEOTIDE SEQUENCE</scope>
    <source>
        <strain evidence="7">P2K</strain>
    </source>
</reference>
<comment type="caution">
    <text evidence="5">Lacks conserved residue(s) required for the propagation of feature annotation.</text>
</comment>
<dbReference type="InterPro" id="IPR050266">
    <property type="entry name" value="AB_hydrolase_sf"/>
</dbReference>
<dbReference type="SUPFAM" id="SSF53474">
    <property type="entry name" value="alpha/beta-Hydrolases"/>
    <property type="match status" value="1"/>
</dbReference>
<keyword evidence="3 5" id="KW-0093">Biotin biosynthesis</keyword>
<proteinExistence type="inferred from homology"/>
<dbReference type="PANTHER" id="PTHR43798">
    <property type="entry name" value="MONOACYLGLYCEROL LIPASE"/>
    <property type="match status" value="1"/>
</dbReference>
<evidence type="ECO:0000313" key="8">
    <source>
        <dbReference type="Proteomes" id="UP001165498"/>
    </source>
</evidence>
<comment type="similarity">
    <text evidence="5">Belongs to the AB hydrolase superfamily. Carboxylesterase BioH family.</text>
</comment>
<protein>
    <recommendedName>
        <fullName evidence="5">Pimeloyl-[acyl-carrier protein] methyl ester esterase</fullName>
        <ecNumber evidence="5">3.1.1.85</ecNumber>
    </recommendedName>
    <alternativeName>
        <fullName evidence="5">Biotin synthesis protein BioH</fullName>
    </alternativeName>
    <alternativeName>
        <fullName evidence="5">Carboxylesterase BioH</fullName>
    </alternativeName>
</protein>
<comment type="catalytic activity">
    <reaction evidence="5">
        <text>6-carboxyhexanoyl-[ACP] methyl ester + H2O = 6-carboxyhexanoyl-[ACP] + methanol + H(+)</text>
        <dbReference type="Rhea" id="RHEA:42700"/>
        <dbReference type="Rhea" id="RHEA-COMP:9955"/>
        <dbReference type="Rhea" id="RHEA-COMP:10186"/>
        <dbReference type="ChEBI" id="CHEBI:15377"/>
        <dbReference type="ChEBI" id="CHEBI:15378"/>
        <dbReference type="ChEBI" id="CHEBI:17790"/>
        <dbReference type="ChEBI" id="CHEBI:78846"/>
        <dbReference type="ChEBI" id="CHEBI:82735"/>
        <dbReference type="EC" id="3.1.1.85"/>
    </reaction>
</comment>
<evidence type="ECO:0000256" key="1">
    <source>
        <dbReference type="ARBA" id="ARBA00022487"/>
    </source>
</evidence>
<dbReference type="PANTHER" id="PTHR43798:SF31">
    <property type="entry name" value="AB HYDROLASE SUPERFAMILY PROTEIN YCLE"/>
    <property type="match status" value="1"/>
</dbReference>
<dbReference type="Gene3D" id="3.40.50.1820">
    <property type="entry name" value="alpha/beta hydrolase"/>
    <property type="match status" value="1"/>
</dbReference>
<dbReference type="HAMAP" id="MF_01260">
    <property type="entry name" value="Carboxylester"/>
    <property type="match status" value="1"/>
</dbReference>
<organism evidence="7 8">
    <name type="scientific">Tahibacter harae</name>
    <dbReference type="NCBI Taxonomy" id="2963937"/>
    <lineage>
        <taxon>Bacteria</taxon>
        <taxon>Pseudomonadati</taxon>
        <taxon>Pseudomonadota</taxon>
        <taxon>Gammaproteobacteria</taxon>
        <taxon>Lysobacterales</taxon>
        <taxon>Rhodanobacteraceae</taxon>
        <taxon>Tahibacter</taxon>
    </lineage>
</organism>
<dbReference type="RefSeq" id="WP_255914836.1">
    <property type="nucleotide sequence ID" value="NZ_JANFQO010000011.1"/>
</dbReference>
<feature type="binding site" evidence="5">
    <location>
        <begin position="78"/>
        <end position="79"/>
    </location>
    <ligand>
        <name>substrate</name>
    </ligand>
</feature>
<sequence length="253" mass="27792">MHIETLGQGPDLVLIHGWAMHSGIFAPLTRELTAQFRLHLVDLPGHGLSAERDLTLRLDDCAQRLAAQLPPALWLGWSLGGQVCLEAARRNSGPRGLVLIASSPRFVLGPDWPHGVDAEIFRQFGSGLRQDYHRTIERFLALEAHGSERAQSELRELKAHVFDRGEPALQVLCDGLDILDQADLRDSLAELPVPSLWIAGRRDRLIPPGAMQWSAEHSPGGRYLEFSAGHAPFIGHAQAIAEAIVAFNAEIRA</sequence>
<evidence type="ECO:0000313" key="7">
    <source>
        <dbReference type="EMBL" id="MCQ4165645.1"/>
    </source>
</evidence>
<dbReference type="EMBL" id="JANFQO010000011">
    <property type="protein sequence ID" value="MCQ4165645.1"/>
    <property type="molecule type" value="Genomic_DNA"/>
</dbReference>
<dbReference type="EC" id="3.1.1.85" evidence="5"/>
<feature type="active site" evidence="5">
    <location>
        <position position="203"/>
    </location>
</feature>
<feature type="active site" evidence="5">
    <location>
        <position position="230"/>
    </location>
</feature>
<feature type="domain" description="AB hydrolase-1" evidence="6">
    <location>
        <begin position="12"/>
        <end position="243"/>
    </location>
</feature>
<evidence type="ECO:0000256" key="5">
    <source>
        <dbReference type="HAMAP-Rule" id="MF_01260"/>
    </source>
</evidence>
<feature type="binding site" evidence="5">
    <location>
        <position position="18"/>
    </location>
    <ligand>
        <name>substrate</name>
    </ligand>
</feature>
<keyword evidence="1 5" id="KW-0719">Serine esterase</keyword>
<evidence type="ECO:0000256" key="4">
    <source>
        <dbReference type="ARBA" id="ARBA00022801"/>
    </source>
</evidence>
<gene>
    <name evidence="5 7" type="primary">bioH</name>
    <name evidence="7" type="ORF">NM961_13075</name>
</gene>
<comment type="function">
    <text evidence="5">The physiological role of BioH is to remove the methyl group introduced by BioC when the pimeloyl moiety is complete. It allows to synthesize pimeloyl-ACP via the fatty acid synthetic pathway through the hydrolysis of the ester bonds of pimeloyl-ACP esters.</text>
</comment>
<dbReference type="InterPro" id="IPR000073">
    <property type="entry name" value="AB_hydrolase_1"/>
</dbReference>
<feature type="binding site" evidence="5">
    <location>
        <position position="230"/>
    </location>
    <ligand>
        <name>substrate</name>
    </ligand>
</feature>
<accession>A0ABT1QTN1</accession>
<dbReference type="Proteomes" id="UP001165498">
    <property type="component" value="Unassembled WGS sequence"/>
</dbReference>
<dbReference type="NCBIfam" id="TIGR01738">
    <property type="entry name" value="bioH"/>
    <property type="match status" value="1"/>
</dbReference>
<comment type="subunit">
    <text evidence="5">Monomer.</text>
</comment>
<keyword evidence="2 5" id="KW-0963">Cytoplasm</keyword>
<keyword evidence="8" id="KW-1185">Reference proteome</keyword>
<evidence type="ECO:0000259" key="6">
    <source>
        <dbReference type="Pfam" id="PF12697"/>
    </source>
</evidence>
<dbReference type="InterPro" id="IPR010076">
    <property type="entry name" value="BioH"/>
</dbReference>
<comment type="caution">
    <text evidence="7">The sequence shown here is derived from an EMBL/GenBank/DDBJ whole genome shotgun (WGS) entry which is preliminary data.</text>
</comment>
<dbReference type="GO" id="GO:0090499">
    <property type="term" value="F:pimelyl-[acyl-carrier protein] methyl ester esterase activity"/>
    <property type="evidence" value="ECO:0007669"/>
    <property type="project" value="UniProtKB-EC"/>
</dbReference>
<comment type="pathway">
    <text evidence="5">Cofactor biosynthesis; biotin biosynthesis.</text>
</comment>
<evidence type="ECO:0000256" key="3">
    <source>
        <dbReference type="ARBA" id="ARBA00022756"/>
    </source>
</evidence>
<feature type="active site" description="Nucleophile" evidence="5">
    <location>
        <position position="78"/>
    </location>
</feature>
<keyword evidence="4 5" id="KW-0378">Hydrolase</keyword>
<dbReference type="Pfam" id="PF12697">
    <property type="entry name" value="Abhydrolase_6"/>
    <property type="match status" value="1"/>
</dbReference>
<comment type="subcellular location">
    <subcellularLocation>
        <location evidence="5">Cytoplasm</location>
    </subcellularLocation>
</comment>